<dbReference type="EMBL" id="SUMF01000003">
    <property type="protein sequence ID" value="TJZ76198.1"/>
    <property type="molecule type" value="Genomic_DNA"/>
</dbReference>
<dbReference type="OrthoDB" id="9132603at2"/>
<sequence length="67" mass="8188">MDKYTALIEANFSRILFLKKERMLQLYFEKAEREWRILAEGIDDIFISEVRLSNVVDRIVFFDEKKR</sequence>
<keyword evidence="2" id="KW-1185">Reference proteome</keyword>
<accession>A0A4V5MRG1</accession>
<gene>
    <name evidence="1" type="ORF">FAZ21_05325</name>
</gene>
<evidence type="ECO:0000313" key="2">
    <source>
        <dbReference type="Proteomes" id="UP000310016"/>
    </source>
</evidence>
<organism evidence="1 2">
    <name type="scientific">Chitiniphilus eburneus</name>
    <dbReference type="NCBI Taxonomy" id="2571148"/>
    <lineage>
        <taxon>Bacteria</taxon>
        <taxon>Pseudomonadati</taxon>
        <taxon>Pseudomonadota</taxon>
        <taxon>Betaproteobacteria</taxon>
        <taxon>Neisseriales</taxon>
        <taxon>Chitinibacteraceae</taxon>
        <taxon>Chitiniphilus</taxon>
    </lineage>
</organism>
<reference evidence="1 2" key="1">
    <citation type="submission" date="2019-04" db="EMBL/GenBank/DDBJ databases">
        <title>Chitiniphilus eburnea sp. nov., a novel chitinolytic bacterium isolated from aquaculture sludge.</title>
        <authorList>
            <person name="Sheng M."/>
        </authorList>
    </citation>
    <scope>NUCLEOTIDE SEQUENCE [LARGE SCALE GENOMIC DNA]</scope>
    <source>
        <strain evidence="1 2">HX-2-15</strain>
    </source>
</reference>
<dbReference type="Proteomes" id="UP000310016">
    <property type="component" value="Unassembled WGS sequence"/>
</dbReference>
<comment type="caution">
    <text evidence="1">The sequence shown here is derived from an EMBL/GenBank/DDBJ whole genome shotgun (WGS) entry which is preliminary data.</text>
</comment>
<dbReference type="RefSeq" id="WP_136772248.1">
    <property type="nucleotide sequence ID" value="NZ_SUMF01000003.1"/>
</dbReference>
<protein>
    <submittedName>
        <fullName evidence="1">Uncharacterized protein</fullName>
    </submittedName>
</protein>
<evidence type="ECO:0000313" key="1">
    <source>
        <dbReference type="EMBL" id="TJZ76198.1"/>
    </source>
</evidence>
<dbReference type="AlphaFoldDB" id="A0A4V5MRG1"/>
<name>A0A4V5MRG1_9NEIS</name>
<proteinExistence type="predicted"/>